<evidence type="ECO:0000256" key="5">
    <source>
        <dbReference type="ARBA" id="ARBA00022660"/>
    </source>
</evidence>
<evidence type="ECO:0000256" key="10">
    <source>
        <dbReference type="ARBA" id="ARBA00023128"/>
    </source>
</evidence>
<evidence type="ECO:0000256" key="8">
    <source>
        <dbReference type="ARBA" id="ARBA00022982"/>
    </source>
</evidence>
<keyword evidence="4" id="KW-0813">Transport</keyword>
<evidence type="ECO:0000256" key="7">
    <source>
        <dbReference type="ARBA" id="ARBA00022792"/>
    </source>
</evidence>
<evidence type="ECO:0000256" key="12">
    <source>
        <dbReference type="ARBA" id="ARBA00030212"/>
    </source>
</evidence>
<comment type="similarity">
    <text evidence="2">Belongs to the complex I NDUFB4 subunit family.</text>
</comment>
<feature type="transmembrane region" description="Helical" evidence="14">
    <location>
        <begin position="27"/>
        <end position="45"/>
    </location>
</feature>
<evidence type="ECO:0000256" key="2">
    <source>
        <dbReference type="ARBA" id="ARBA00007260"/>
    </source>
</evidence>
<name>A0AAW1L9E0_POPJA</name>
<keyword evidence="16" id="KW-1185">Reference proteome</keyword>
<evidence type="ECO:0000256" key="3">
    <source>
        <dbReference type="ARBA" id="ARBA00018681"/>
    </source>
</evidence>
<keyword evidence="7" id="KW-0999">Mitochondrion inner membrane</keyword>
<evidence type="ECO:0000256" key="13">
    <source>
        <dbReference type="ARBA" id="ARBA00030987"/>
    </source>
</evidence>
<accession>A0AAW1L9E0</accession>
<dbReference type="AlphaFoldDB" id="A0AAW1L9E0"/>
<dbReference type="Pfam" id="PF07225">
    <property type="entry name" value="NDUF_B4"/>
    <property type="match status" value="1"/>
</dbReference>
<evidence type="ECO:0000256" key="9">
    <source>
        <dbReference type="ARBA" id="ARBA00022989"/>
    </source>
</evidence>
<comment type="subcellular location">
    <subcellularLocation>
        <location evidence="1">Mitochondrion inner membrane</location>
        <topology evidence="1">Single-pass membrane protein</topology>
    </subcellularLocation>
</comment>
<gene>
    <name evidence="15" type="ORF">QE152_g14389</name>
</gene>
<keyword evidence="6 14" id="KW-0812">Transmembrane</keyword>
<dbReference type="InterPro" id="IPR009866">
    <property type="entry name" value="NADH_UbQ_OxRdtase_NDUFB4_su"/>
</dbReference>
<dbReference type="Proteomes" id="UP001458880">
    <property type="component" value="Unassembled WGS sequence"/>
</dbReference>
<dbReference type="PANTHER" id="PTHR15469">
    <property type="entry name" value="NADH-UBIQUINONE OXIDOREDUCTASE B15 SUBUNIT"/>
    <property type="match status" value="1"/>
</dbReference>
<dbReference type="EMBL" id="JASPKY010000145">
    <property type="protein sequence ID" value="KAK9730542.1"/>
    <property type="molecule type" value="Genomic_DNA"/>
</dbReference>
<dbReference type="PANTHER" id="PTHR15469:SF0">
    <property type="entry name" value="NADH DEHYDROGENASE [UBIQUINONE] 1 BETA SUBCOMPLEX SUBUNIT 4"/>
    <property type="match status" value="1"/>
</dbReference>
<reference evidence="15 16" key="1">
    <citation type="journal article" date="2024" name="BMC Genomics">
        <title>De novo assembly and annotation of Popillia japonica's genome with initial clues to its potential as an invasive pest.</title>
        <authorList>
            <person name="Cucini C."/>
            <person name="Boschi S."/>
            <person name="Funari R."/>
            <person name="Cardaioli E."/>
            <person name="Iannotti N."/>
            <person name="Marturano G."/>
            <person name="Paoli F."/>
            <person name="Bruttini M."/>
            <person name="Carapelli A."/>
            <person name="Frati F."/>
            <person name="Nardi F."/>
        </authorList>
    </citation>
    <scope>NUCLEOTIDE SEQUENCE [LARGE SCALE GENOMIC DNA]</scope>
    <source>
        <strain evidence="15">DMR45628</strain>
    </source>
</reference>
<evidence type="ECO:0000256" key="11">
    <source>
        <dbReference type="ARBA" id="ARBA00023136"/>
    </source>
</evidence>
<sequence length="71" mass="8461">MFDPALQRFMAMRVSTYEHFKPTPKTVAWGICLIVIPMLGYGYLLKSSREEKEAIYRRGEIAYHDRRFKFV</sequence>
<comment type="caution">
    <text evidence="15">The sequence shown here is derived from an EMBL/GenBank/DDBJ whole genome shotgun (WGS) entry which is preliminary data.</text>
</comment>
<evidence type="ECO:0000256" key="6">
    <source>
        <dbReference type="ARBA" id="ARBA00022692"/>
    </source>
</evidence>
<proteinExistence type="inferred from homology"/>
<evidence type="ECO:0000256" key="14">
    <source>
        <dbReference type="SAM" id="Phobius"/>
    </source>
</evidence>
<evidence type="ECO:0000313" key="16">
    <source>
        <dbReference type="Proteomes" id="UP001458880"/>
    </source>
</evidence>
<keyword evidence="9 14" id="KW-1133">Transmembrane helix</keyword>
<keyword evidence="8" id="KW-0249">Electron transport</keyword>
<keyword evidence="11 14" id="KW-0472">Membrane</keyword>
<dbReference type="GO" id="GO:0005743">
    <property type="term" value="C:mitochondrial inner membrane"/>
    <property type="evidence" value="ECO:0007669"/>
    <property type="project" value="UniProtKB-SubCell"/>
</dbReference>
<evidence type="ECO:0000313" key="15">
    <source>
        <dbReference type="EMBL" id="KAK9730542.1"/>
    </source>
</evidence>
<keyword evidence="10" id="KW-0496">Mitochondrion</keyword>
<organism evidence="15 16">
    <name type="scientific">Popillia japonica</name>
    <name type="common">Japanese beetle</name>
    <dbReference type="NCBI Taxonomy" id="7064"/>
    <lineage>
        <taxon>Eukaryota</taxon>
        <taxon>Metazoa</taxon>
        <taxon>Ecdysozoa</taxon>
        <taxon>Arthropoda</taxon>
        <taxon>Hexapoda</taxon>
        <taxon>Insecta</taxon>
        <taxon>Pterygota</taxon>
        <taxon>Neoptera</taxon>
        <taxon>Endopterygota</taxon>
        <taxon>Coleoptera</taxon>
        <taxon>Polyphaga</taxon>
        <taxon>Scarabaeiformia</taxon>
        <taxon>Scarabaeidae</taxon>
        <taxon>Rutelinae</taxon>
        <taxon>Popillia</taxon>
    </lineage>
</organism>
<keyword evidence="5" id="KW-0679">Respiratory chain</keyword>
<protein>
    <recommendedName>
        <fullName evidence="3">NADH dehydrogenase [ubiquinone] 1 beta subcomplex subunit 4</fullName>
    </recommendedName>
    <alternativeName>
        <fullName evidence="12">Complex I-B15</fullName>
    </alternativeName>
    <alternativeName>
        <fullName evidence="13">NADH-ubiquinone oxidoreductase B15 subunit</fullName>
    </alternativeName>
</protein>
<evidence type="ECO:0000256" key="4">
    <source>
        <dbReference type="ARBA" id="ARBA00022448"/>
    </source>
</evidence>
<evidence type="ECO:0000256" key="1">
    <source>
        <dbReference type="ARBA" id="ARBA00004434"/>
    </source>
</evidence>